<sequence length="52" mass="5763">MPLDTGAYAQAARARNGATPCDPPYHPDMIELTPLDLPNLRRIEAVLQEFVL</sequence>
<protein>
    <submittedName>
        <fullName evidence="2">Uncharacterized protein</fullName>
    </submittedName>
</protein>
<reference evidence="2" key="1">
    <citation type="submission" date="2023-03" db="EMBL/GenBank/DDBJ databases">
        <authorList>
            <person name="Pearce D."/>
        </authorList>
    </citation>
    <scope>NUCLEOTIDE SEQUENCE</scope>
    <source>
        <strain evidence="2">Mc</strain>
    </source>
</reference>
<name>A0AA35UQ16_METCP</name>
<dbReference type="EMBL" id="OX458332">
    <property type="protein sequence ID" value="CAI8801230.1"/>
    <property type="molecule type" value="Genomic_DNA"/>
</dbReference>
<gene>
    <name evidence="2" type="ORF">MCNOR_1573</name>
</gene>
<accession>A0AA35UQ16</accession>
<dbReference type="RefSeq" id="WP_282213698.1">
    <property type="nucleotide sequence ID" value="NZ_OX458332.1"/>
</dbReference>
<proteinExistence type="predicted"/>
<evidence type="ECO:0000313" key="3">
    <source>
        <dbReference type="Proteomes" id="UP001158598"/>
    </source>
</evidence>
<feature type="compositionally biased region" description="Low complexity" evidence="1">
    <location>
        <begin position="1"/>
        <end position="18"/>
    </location>
</feature>
<dbReference type="AlphaFoldDB" id="A0AA35UQ16"/>
<evidence type="ECO:0000256" key="1">
    <source>
        <dbReference type="SAM" id="MobiDB-lite"/>
    </source>
</evidence>
<dbReference type="Proteomes" id="UP001158598">
    <property type="component" value="Chromosome"/>
</dbReference>
<feature type="region of interest" description="Disordered" evidence="1">
    <location>
        <begin position="1"/>
        <end position="21"/>
    </location>
</feature>
<organism evidence="2 3">
    <name type="scientific">Methylococcus capsulatus</name>
    <dbReference type="NCBI Taxonomy" id="414"/>
    <lineage>
        <taxon>Bacteria</taxon>
        <taxon>Pseudomonadati</taxon>
        <taxon>Pseudomonadota</taxon>
        <taxon>Gammaproteobacteria</taxon>
        <taxon>Methylococcales</taxon>
        <taxon>Methylococcaceae</taxon>
        <taxon>Methylococcus</taxon>
    </lineage>
</organism>
<evidence type="ECO:0000313" key="2">
    <source>
        <dbReference type="EMBL" id="CAI8801230.1"/>
    </source>
</evidence>